<sequence length="365" mass="43132">MVFRRHYMNSSSSEDEGQIPFRNSKRRRNNFTTQSQQIADIHPISYQATVNPYDIQLILACQSFFDTPPELLRKRIALSLKFGSGQRVSKEIIKKYCENYIEGYSLPDYAWAKINQIYSGFPIDFFIIRSSGVDNFFEKYKDHICIFKDSFPYANLNDHFSLVDDILVFPHRYHDFELTLNCSYEALFALKENDCTPSTKELQKFMQQLDYSDISRALPTYLNFPNSSSPICEKLKKLEFLIMNCQNLSYINSKNESIIHILATKICRCILQEHSIHKLSSLTRFFSYMLELFDYKQVNLSLDVDGKKIDDIFMQFCSAKQRKEFLEIYYEISVSQNRIWALWAIDRSCFKILNKNLMREIILYL</sequence>
<dbReference type="AlphaFoldDB" id="A0AAU9JK79"/>
<dbReference type="Proteomes" id="UP001162131">
    <property type="component" value="Unassembled WGS sequence"/>
</dbReference>
<keyword evidence="3" id="KW-1185">Reference proteome</keyword>
<evidence type="ECO:0000313" key="3">
    <source>
        <dbReference type="Proteomes" id="UP001162131"/>
    </source>
</evidence>
<evidence type="ECO:0000313" key="2">
    <source>
        <dbReference type="EMBL" id="CAG9321237.1"/>
    </source>
</evidence>
<reference evidence="2" key="1">
    <citation type="submission" date="2021-09" db="EMBL/GenBank/DDBJ databases">
        <authorList>
            <consortium name="AG Swart"/>
            <person name="Singh M."/>
            <person name="Singh A."/>
            <person name="Seah K."/>
            <person name="Emmerich C."/>
        </authorList>
    </citation>
    <scope>NUCLEOTIDE SEQUENCE</scope>
    <source>
        <strain evidence="2">ATCC30299</strain>
    </source>
</reference>
<evidence type="ECO:0000256" key="1">
    <source>
        <dbReference type="SAM" id="MobiDB-lite"/>
    </source>
</evidence>
<protein>
    <submittedName>
        <fullName evidence="2">Uncharacterized protein</fullName>
    </submittedName>
</protein>
<gene>
    <name evidence="2" type="ORF">BSTOLATCC_MIC28524</name>
</gene>
<feature type="region of interest" description="Disordered" evidence="1">
    <location>
        <begin position="1"/>
        <end position="27"/>
    </location>
</feature>
<proteinExistence type="predicted"/>
<organism evidence="2 3">
    <name type="scientific">Blepharisma stoltei</name>
    <dbReference type="NCBI Taxonomy" id="1481888"/>
    <lineage>
        <taxon>Eukaryota</taxon>
        <taxon>Sar</taxon>
        <taxon>Alveolata</taxon>
        <taxon>Ciliophora</taxon>
        <taxon>Postciliodesmatophora</taxon>
        <taxon>Heterotrichea</taxon>
        <taxon>Heterotrichida</taxon>
        <taxon>Blepharismidae</taxon>
        <taxon>Blepharisma</taxon>
    </lineage>
</organism>
<name>A0AAU9JK79_9CILI</name>
<accession>A0AAU9JK79</accession>
<comment type="caution">
    <text evidence="2">The sequence shown here is derived from an EMBL/GenBank/DDBJ whole genome shotgun (WGS) entry which is preliminary data.</text>
</comment>
<dbReference type="EMBL" id="CAJZBQ010000028">
    <property type="protein sequence ID" value="CAG9321237.1"/>
    <property type="molecule type" value="Genomic_DNA"/>
</dbReference>